<dbReference type="KEGG" id="stha:NCTC11429_03868"/>
<name>A0A4U9VS78_9SPHI</name>
<keyword evidence="1" id="KW-0472">Membrane</keyword>
<dbReference type="Proteomes" id="UP000308196">
    <property type="component" value="Chromosome"/>
</dbReference>
<feature type="transmembrane region" description="Helical" evidence="1">
    <location>
        <begin position="94"/>
        <end position="118"/>
    </location>
</feature>
<feature type="transmembrane region" description="Helical" evidence="1">
    <location>
        <begin position="52"/>
        <end position="73"/>
    </location>
</feature>
<reference evidence="2 3" key="1">
    <citation type="submission" date="2019-05" db="EMBL/GenBank/DDBJ databases">
        <authorList>
            <consortium name="Pathogen Informatics"/>
        </authorList>
    </citation>
    <scope>NUCLEOTIDE SEQUENCE [LARGE SCALE GENOMIC DNA]</scope>
    <source>
        <strain evidence="2 3">NCTC11429</strain>
    </source>
</reference>
<organism evidence="2 3">
    <name type="scientific">Sphingobacterium thalpophilum</name>
    <dbReference type="NCBI Taxonomy" id="259"/>
    <lineage>
        <taxon>Bacteria</taxon>
        <taxon>Pseudomonadati</taxon>
        <taxon>Bacteroidota</taxon>
        <taxon>Sphingobacteriia</taxon>
        <taxon>Sphingobacteriales</taxon>
        <taxon>Sphingobacteriaceae</taxon>
        <taxon>Sphingobacterium</taxon>
    </lineage>
</organism>
<keyword evidence="1" id="KW-1133">Transmembrane helix</keyword>
<dbReference type="EMBL" id="LR590484">
    <property type="protein sequence ID" value="VTR49353.1"/>
    <property type="molecule type" value="Genomic_DNA"/>
</dbReference>
<dbReference type="GeneID" id="78464498"/>
<evidence type="ECO:0000256" key="1">
    <source>
        <dbReference type="SAM" id="Phobius"/>
    </source>
</evidence>
<proteinExistence type="predicted"/>
<dbReference type="AlphaFoldDB" id="A0A4U9VS78"/>
<feature type="transmembrane region" description="Helical" evidence="1">
    <location>
        <begin position="12"/>
        <end position="32"/>
    </location>
</feature>
<evidence type="ECO:0000313" key="3">
    <source>
        <dbReference type="Proteomes" id="UP000308196"/>
    </source>
</evidence>
<evidence type="ECO:0000313" key="2">
    <source>
        <dbReference type="EMBL" id="VTR49353.1"/>
    </source>
</evidence>
<dbReference type="RefSeq" id="WP_028070917.1">
    <property type="nucleotide sequence ID" value="NZ_CP141191.1"/>
</dbReference>
<dbReference type="STRING" id="1123265.GCA_000686625_04283"/>
<sequence length="382" mass="44740">MSVLKEKIKGVFLHVKHSWAIYGLILLFPYLYNTMSIKEYFWIKGSIFYEKFVIRYILTVALMVGLASLFFIIERSGRYRNHDGGYRWKNAGWQGLYFFGPLVLGLIIFVSYTIGLYYDLDRKDVLARHVTKHYAFFTFTCLLYAYWFEQRADDQRRKADAARTVVLYSENSDPQLQWMQGINTVIDYYARDTKDFVKMELSNILAQIQQHMLEQSVADKERFVIVDTTMAPLELSYFLFYYNKTVDKAAQRNEQGHFRLNAIVFIRSYAKGVAFAILTDGSEVQINGIVEYLRKNNLRHYFPKISKGVSVNLLHVNLSSPKNGQLVELQPQTKQAMLANMKDHEIIKFASIGPKIKDYVGDFWIKKERLSHEVWDTYVVID</sequence>
<feature type="transmembrane region" description="Helical" evidence="1">
    <location>
        <begin position="130"/>
        <end position="148"/>
    </location>
</feature>
<protein>
    <submittedName>
        <fullName evidence="2">Uncharacterized protein</fullName>
    </submittedName>
</protein>
<keyword evidence="1" id="KW-0812">Transmembrane</keyword>
<accession>A0A4U9VS78</accession>
<gene>
    <name evidence="2" type="ORF">NCTC11429_03868</name>
</gene>